<dbReference type="AlphaFoldDB" id="A0A955RX35"/>
<accession>A0A955RX35</accession>
<gene>
    <name evidence="1" type="ORF">KC573_03650</name>
</gene>
<protein>
    <submittedName>
        <fullName evidence="1">Uncharacterized protein</fullName>
    </submittedName>
</protein>
<sequence>MKKHLFTKQSGQGLLELILALAIFGIYAASLGTMVLGGFRALEQGGEQTQALAITQEGIEAVRSIKDRAWNEIQYAQSDVEISGTSWDFSGEGTTATIDQFTRTILFSDVCRNSSDNMVNCPGSYTDPHTKLVTVRVEWQVASGATNRVTQTTFLSNWESSDWTQTDWSGGAGQTTWSNPSRYASTDGNITTDTSGEISLEGIAANCTGKTWSFNQPGEYDYDSQKMTVTDGKAQLVAGLPINTYEITYDTPGDYTYNPSDIEISGGSAQLYGVPPNGTEQWNFDTSSDYSFDSQKIEVAGGLGRLAFQGAGQITEPVLSSLEFDPSDGDESDLIQISGNVYAIAYNGPGSDGHIQTVSISSNGTSITPIANFEYDTSNGREPDIIQVS</sequence>
<organism evidence="1 2">
    <name type="scientific">candidate division WWE3 bacterium</name>
    <dbReference type="NCBI Taxonomy" id="2053526"/>
    <lineage>
        <taxon>Bacteria</taxon>
        <taxon>Katanobacteria</taxon>
    </lineage>
</organism>
<name>A0A955RX35_UNCKA</name>
<comment type="caution">
    <text evidence="1">The sequence shown here is derived from an EMBL/GenBank/DDBJ whole genome shotgun (WGS) entry which is preliminary data.</text>
</comment>
<reference evidence="1" key="2">
    <citation type="journal article" date="2021" name="Microbiome">
        <title>Successional dynamics and alternative stable states in a saline activated sludge microbial community over 9 years.</title>
        <authorList>
            <person name="Wang Y."/>
            <person name="Ye J."/>
            <person name="Ju F."/>
            <person name="Liu L."/>
            <person name="Boyd J.A."/>
            <person name="Deng Y."/>
            <person name="Parks D.H."/>
            <person name="Jiang X."/>
            <person name="Yin X."/>
            <person name="Woodcroft B.J."/>
            <person name="Tyson G.W."/>
            <person name="Hugenholtz P."/>
            <person name="Polz M.F."/>
            <person name="Zhang T."/>
        </authorList>
    </citation>
    <scope>NUCLEOTIDE SEQUENCE</scope>
    <source>
        <strain evidence="1">HKST-UBA02</strain>
    </source>
</reference>
<proteinExistence type="predicted"/>
<dbReference type="EMBL" id="JAGQKY010000186">
    <property type="protein sequence ID" value="MCA9397901.1"/>
    <property type="molecule type" value="Genomic_DNA"/>
</dbReference>
<evidence type="ECO:0000313" key="1">
    <source>
        <dbReference type="EMBL" id="MCA9397901.1"/>
    </source>
</evidence>
<evidence type="ECO:0000313" key="2">
    <source>
        <dbReference type="Proteomes" id="UP000699691"/>
    </source>
</evidence>
<reference evidence="1" key="1">
    <citation type="submission" date="2020-04" db="EMBL/GenBank/DDBJ databases">
        <authorList>
            <person name="Zhang T."/>
        </authorList>
    </citation>
    <scope>NUCLEOTIDE SEQUENCE</scope>
    <source>
        <strain evidence="1">HKST-UBA02</strain>
    </source>
</reference>
<feature type="non-terminal residue" evidence="1">
    <location>
        <position position="389"/>
    </location>
</feature>
<dbReference type="Proteomes" id="UP000699691">
    <property type="component" value="Unassembled WGS sequence"/>
</dbReference>